<evidence type="ECO:0000256" key="1">
    <source>
        <dbReference type="SAM" id="Phobius"/>
    </source>
</evidence>
<sequence>MKMDIVLSKNQVVRVSRLAMRGQRGFALGELLLALAVVGIIVAGLFVTFTGLRGTVGANDVGDKIMMMVADIQKNWRTSNSFATVSAAEINKLSLIRSPLNYDGTNLKDGWGNVMSINGSATSFALTIGGSTFPIQQDDCASLVARLSPVANAIRIGADAAAAGGAISGGSLYKSGATITQSGLTTGCSASNPIIAAQFRF</sequence>
<protein>
    <submittedName>
        <fullName evidence="2">Prepilin-type N-terminal cleavage/methylation domain-containing protein</fullName>
    </submittedName>
</protein>
<dbReference type="Gene3D" id="3.30.1690.10">
    <property type="entry name" value="TcpA-like pilin"/>
    <property type="match status" value="1"/>
</dbReference>
<dbReference type="AlphaFoldDB" id="A0A1I2HR27"/>
<name>A0A1I2HR27_9BURK</name>
<dbReference type="STRING" id="1177982.SAMN04489711_12813"/>
<evidence type="ECO:0000313" key="2">
    <source>
        <dbReference type="EMBL" id="SFF31968.1"/>
    </source>
</evidence>
<dbReference type="SUPFAM" id="SSF54523">
    <property type="entry name" value="Pili subunits"/>
    <property type="match status" value="1"/>
</dbReference>
<dbReference type="InterPro" id="IPR012902">
    <property type="entry name" value="N_methyl_site"/>
</dbReference>
<dbReference type="InterPro" id="IPR045584">
    <property type="entry name" value="Pilin-like"/>
</dbReference>
<accession>A0A1I2HR27</accession>
<evidence type="ECO:0000313" key="3">
    <source>
        <dbReference type="Proteomes" id="UP000199119"/>
    </source>
</evidence>
<dbReference type="RefSeq" id="WP_245785344.1">
    <property type="nucleotide sequence ID" value="NZ_FONX01000028.1"/>
</dbReference>
<proteinExistence type="predicted"/>
<dbReference type="EMBL" id="FONX01000028">
    <property type="protein sequence ID" value="SFF31968.1"/>
    <property type="molecule type" value="Genomic_DNA"/>
</dbReference>
<gene>
    <name evidence="2" type="ORF">SAMN04489711_12813</name>
</gene>
<organism evidence="2 3">
    <name type="scientific">Paracidovorax wautersii</name>
    <dbReference type="NCBI Taxonomy" id="1177982"/>
    <lineage>
        <taxon>Bacteria</taxon>
        <taxon>Pseudomonadati</taxon>
        <taxon>Pseudomonadota</taxon>
        <taxon>Betaproteobacteria</taxon>
        <taxon>Burkholderiales</taxon>
        <taxon>Comamonadaceae</taxon>
        <taxon>Paracidovorax</taxon>
    </lineage>
</organism>
<keyword evidence="1" id="KW-0812">Transmembrane</keyword>
<feature type="transmembrane region" description="Helical" evidence="1">
    <location>
        <begin position="26"/>
        <end position="49"/>
    </location>
</feature>
<keyword evidence="1" id="KW-0472">Membrane</keyword>
<dbReference type="NCBIfam" id="TIGR02532">
    <property type="entry name" value="IV_pilin_GFxxxE"/>
    <property type="match status" value="1"/>
</dbReference>
<keyword evidence="3" id="KW-1185">Reference proteome</keyword>
<keyword evidence="1" id="KW-1133">Transmembrane helix</keyword>
<dbReference type="Proteomes" id="UP000199119">
    <property type="component" value="Unassembled WGS sequence"/>
</dbReference>
<reference evidence="3" key="1">
    <citation type="submission" date="2016-10" db="EMBL/GenBank/DDBJ databases">
        <authorList>
            <person name="Varghese N."/>
            <person name="Submissions S."/>
        </authorList>
    </citation>
    <scope>NUCLEOTIDE SEQUENCE [LARGE SCALE GENOMIC DNA]</scope>
    <source>
        <strain evidence="3">DSM 27981</strain>
    </source>
</reference>